<reference evidence="2" key="1">
    <citation type="journal article" date="2014" name="Int. J. Syst. Evol. Microbiol.">
        <title>Complete genome of a new Firmicutes species belonging to the dominant human colonic microbiota ('Ruminococcus bicirculans') reveals two chromosomes and a selective capacity to utilize plant glucans.</title>
        <authorList>
            <consortium name="NISC Comparative Sequencing Program"/>
            <person name="Wegmann U."/>
            <person name="Louis P."/>
            <person name="Goesmann A."/>
            <person name="Henrissat B."/>
            <person name="Duncan S.H."/>
            <person name="Flint H.J."/>
        </authorList>
    </citation>
    <scope>NUCLEOTIDE SEQUENCE</scope>
    <source>
        <strain evidence="2">NBRC 108219</strain>
    </source>
</reference>
<evidence type="ECO:0000256" key="1">
    <source>
        <dbReference type="SAM" id="MobiDB-lite"/>
    </source>
</evidence>
<dbReference type="InterPro" id="IPR016039">
    <property type="entry name" value="Thiolase-like"/>
</dbReference>
<protein>
    <submittedName>
        <fullName evidence="2">Acetyl-CoA acetyltransferase</fullName>
    </submittedName>
</protein>
<reference evidence="2" key="2">
    <citation type="submission" date="2023-01" db="EMBL/GenBank/DDBJ databases">
        <title>Draft genome sequence of Algimonas ampicilliniresistens strain NBRC 108219.</title>
        <authorList>
            <person name="Sun Q."/>
            <person name="Mori K."/>
        </authorList>
    </citation>
    <scope>NUCLEOTIDE SEQUENCE</scope>
    <source>
        <strain evidence="2">NBRC 108219</strain>
    </source>
</reference>
<organism evidence="2 3">
    <name type="scientific">Algimonas ampicilliniresistens</name>
    <dbReference type="NCBI Taxonomy" id="1298735"/>
    <lineage>
        <taxon>Bacteria</taxon>
        <taxon>Pseudomonadati</taxon>
        <taxon>Pseudomonadota</taxon>
        <taxon>Alphaproteobacteria</taxon>
        <taxon>Maricaulales</taxon>
        <taxon>Robiginitomaculaceae</taxon>
        <taxon>Algimonas</taxon>
    </lineage>
</organism>
<dbReference type="Proteomes" id="UP001161391">
    <property type="component" value="Unassembled WGS sequence"/>
</dbReference>
<dbReference type="Gene3D" id="2.40.50.840">
    <property type="match status" value="1"/>
</dbReference>
<accession>A0ABQ5VCC0</accession>
<name>A0ABQ5VCC0_9PROT</name>
<dbReference type="RefSeq" id="WP_284390848.1">
    <property type="nucleotide sequence ID" value="NZ_BSNK01000002.1"/>
</dbReference>
<evidence type="ECO:0000313" key="3">
    <source>
        <dbReference type="Proteomes" id="UP001161391"/>
    </source>
</evidence>
<feature type="region of interest" description="Disordered" evidence="1">
    <location>
        <begin position="403"/>
        <end position="431"/>
    </location>
</feature>
<gene>
    <name evidence="2" type="ORF">GCM10007853_23170</name>
</gene>
<dbReference type="Gene3D" id="3.40.47.10">
    <property type="match status" value="1"/>
</dbReference>
<dbReference type="SUPFAM" id="SSF53901">
    <property type="entry name" value="Thiolase-like"/>
    <property type="match status" value="2"/>
</dbReference>
<dbReference type="EMBL" id="BSNK01000002">
    <property type="protein sequence ID" value="GLQ24443.1"/>
    <property type="molecule type" value="Genomic_DNA"/>
</dbReference>
<keyword evidence="3" id="KW-1185">Reference proteome</keyword>
<sequence length="499" mass="53119">MSILDQLPVIIGAGQDSRPVPEDLDQAFGPVDLAGQALSRAFEDAGIAPQPLDVCFGVRLFGDSGPVFPNPFGGSSNFPASVCTRSGASANRYIYDHVGGQSPQTLVAEAAKLLIEGEAETVAIVGAEAAANIRAAGRSGAKPTWIEVQNEPLDDRGPVPLTNDGRSGFGGFMVHVQAITHRIPAPIYYYALMESARRRAMGESEAVYRERMSSIWQEFSAVAIANPFSFVRQAVQGPEIVMPSPANPMITSPYTKAMVARDGVNLGAAVILSTYGAAKRMGVSTDQLTFLHAHDQCSEPPLLQRARLDRAEAQRRVLDSTARGADMYDLYSCFPVVPLEASRILGLTDEPRTLTGGLPFFGGPGNNYSLHGIAEAHRRVRGTEKTAVVYANGGLSTKHAAGFYSGKPPSQVTLRKSPDPEPSVAVEEGENPSGTIAAYTVEHRRGEPTGVLLIGKTDTGARFYARGGTELTGRFIEGDPMGERFATETKGGQNLLTGI</sequence>
<evidence type="ECO:0000313" key="2">
    <source>
        <dbReference type="EMBL" id="GLQ24443.1"/>
    </source>
</evidence>
<comment type="caution">
    <text evidence="2">The sequence shown here is derived from an EMBL/GenBank/DDBJ whole genome shotgun (WGS) entry which is preliminary data.</text>
</comment>
<proteinExistence type="predicted"/>